<dbReference type="Gene3D" id="1.20.1280.50">
    <property type="match status" value="1"/>
</dbReference>
<dbReference type="PROSITE" id="PS50181">
    <property type="entry name" value="FBOX"/>
    <property type="match status" value="1"/>
</dbReference>
<dbReference type="PANTHER" id="PTHR14381">
    <property type="entry name" value="DACTYLIN"/>
    <property type="match status" value="1"/>
</dbReference>
<organism evidence="3 4">
    <name type="scientific">Elysia marginata</name>
    <dbReference type="NCBI Taxonomy" id="1093978"/>
    <lineage>
        <taxon>Eukaryota</taxon>
        <taxon>Metazoa</taxon>
        <taxon>Spiralia</taxon>
        <taxon>Lophotrochozoa</taxon>
        <taxon>Mollusca</taxon>
        <taxon>Gastropoda</taxon>
        <taxon>Heterobranchia</taxon>
        <taxon>Euthyneura</taxon>
        <taxon>Panpulmonata</taxon>
        <taxon>Sacoglossa</taxon>
        <taxon>Placobranchoidea</taxon>
        <taxon>Plakobranchidae</taxon>
        <taxon>Elysia</taxon>
    </lineage>
</organism>
<dbReference type="PANTHER" id="PTHR14381:SF1">
    <property type="entry name" value="F-BOX_WD REPEAT-CONTAINING PROTEIN 4"/>
    <property type="match status" value="1"/>
</dbReference>
<feature type="domain" description="F-box" evidence="2">
    <location>
        <begin position="69"/>
        <end position="115"/>
    </location>
</feature>
<dbReference type="Proteomes" id="UP000762676">
    <property type="component" value="Unassembled WGS sequence"/>
</dbReference>
<evidence type="ECO:0000256" key="1">
    <source>
        <dbReference type="SAM" id="MobiDB-lite"/>
    </source>
</evidence>
<protein>
    <submittedName>
        <fullName evidence="3">F-box/WD repeat-containing protein 4-like</fullName>
    </submittedName>
</protein>
<name>A0AAV4EIY8_9GAST</name>
<feature type="region of interest" description="Disordered" evidence="1">
    <location>
        <begin position="1"/>
        <end position="31"/>
    </location>
</feature>
<dbReference type="GO" id="GO:0019005">
    <property type="term" value="C:SCF ubiquitin ligase complex"/>
    <property type="evidence" value="ECO:0007669"/>
    <property type="project" value="TreeGrafter"/>
</dbReference>
<dbReference type="AlphaFoldDB" id="A0AAV4EIY8"/>
<comment type="caution">
    <text evidence="3">The sequence shown here is derived from an EMBL/GenBank/DDBJ whole genome shotgun (WGS) entry which is preliminary data.</text>
</comment>
<dbReference type="Pfam" id="PF12937">
    <property type="entry name" value="F-box-like"/>
    <property type="match status" value="1"/>
</dbReference>
<proteinExistence type="predicted"/>
<dbReference type="GO" id="GO:0031146">
    <property type="term" value="P:SCF-dependent proteasomal ubiquitin-dependent protein catabolic process"/>
    <property type="evidence" value="ECO:0007669"/>
    <property type="project" value="TreeGrafter"/>
</dbReference>
<evidence type="ECO:0000313" key="3">
    <source>
        <dbReference type="EMBL" id="GFR61027.1"/>
    </source>
</evidence>
<dbReference type="InterPro" id="IPR036047">
    <property type="entry name" value="F-box-like_dom_sf"/>
</dbReference>
<accession>A0AAV4EIY8</accession>
<dbReference type="SMART" id="SM00256">
    <property type="entry name" value="FBOX"/>
    <property type="match status" value="1"/>
</dbReference>
<gene>
    <name evidence="3" type="ORF">ElyMa_003547500</name>
</gene>
<reference evidence="3 4" key="1">
    <citation type="journal article" date="2021" name="Elife">
        <title>Chloroplast acquisition without the gene transfer in kleptoplastic sea slugs, Plakobranchus ocellatus.</title>
        <authorList>
            <person name="Maeda T."/>
            <person name="Takahashi S."/>
            <person name="Yoshida T."/>
            <person name="Shimamura S."/>
            <person name="Takaki Y."/>
            <person name="Nagai Y."/>
            <person name="Toyoda A."/>
            <person name="Suzuki Y."/>
            <person name="Arimoto A."/>
            <person name="Ishii H."/>
            <person name="Satoh N."/>
            <person name="Nishiyama T."/>
            <person name="Hasebe M."/>
            <person name="Maruyama T."/>
            <person name="Minagawa J."/>
            <person name="Obokata J."/>
            <person name="Shigenobu S."/>
        </authorList>
    </citation>
    <scope>NUCLEOTIDE SEQUENCE [LARGE SCALE GENOMIC DNA]</scope>
</reference>
<dbReference type="EMBL" id="BMAT01007256">
    <property type="protein sequence ID" value="GFR61027.1"/>
    <property type="molecule type" value="Genomic_DNA"/>
</dbReference>
<dbReference type="InterPro" id="IPR052301">
    <property type="entry name" value="SCF_F-box/WD-repeat"/>
</dbReference>
<keyword evidence="4" id="KW-1185">Reference proteome</keyword>
<evidence type="ECO:0000259" key="2">
    <source>
        <dbReference type="PROSITE" id="PS50181"/>
    </source>
</evidence>
<dbReference type="InterPro" id="IPR001810">
    <property type="entry name" value="F-box_dom"/>
</dbReference>
<evidence type="ECO:0000313" key="4">
    <source>
        <dbReference type="Proteomes" id="UP000762676"/>
    </source>
</evidence>
<feature type="compositionally biased region" description="Basic and acidic residues" evidence="1">
    <location>
        <begin position="1"/>
        <end position="10"/>
    </location>
</feature>
<dbReference type="SUPFAM" id="SSF81383">
    <property type="entry name" value="F-box domain"/>
    <property type="match status" value="1"/>
</dbReference>
<sequence>MGRKQTEETSNKIACGTEKEYSSQSENNKPKMAFHLSQEGHPQYKDKRGHGAHRSLSHHADNTLACGQVLGFDDLPDDVIYMIFQYLTPTQLCKLRCVSRRLLFLASKDAAWLPHAKKWGILLGYNWQCSAMEICRVARRWSNGHFKQTFTAKQKKRQIPWLCKGENSLWLSRSSCIHFFHCQSSGRFVEDRARCLHGGNDDLTRFVVKDDVVVSGCR</sequence>